<sequence length="126" mass="14315">MKVNIQCGIRTILRNINYEQRHPTKPNQCRSELNRKLTALIRFISKSAERVIPLFPPLSCIKNNNFCWTAEAVAMLKQLKEALYKLPTLASPILGETLLVYLSSSNKAISSVEREGRKCLIRCLSP</sequence>
<dbReference type="Proteomes" id="UP000235145">
    <property type="component" value="Unassembled WGS sequence"/>
</dbReference>
<keyword evidence="2" id="KW-1185">Reference proteome</keyword>
<evidence type="ECO:0000313" key="1">
    <source>
        <dbReference type="EMBL" id="KAJ0189891.1"/>
    </source>
</evidence>
<accession>A0A9R1WW61</accession>
<reference evidence="1 2" key="1">
    <citation type="journal article" date="2017" name="Nat. Commun.">
        <title>Genome assembly with in vitro proximity ligation data and whole-genome triplication in lettuce.</title>
        <authorList>
            <person name="Reyes-Chin-Wo S."/>
            <person name="Wang Z."/>
            <person name="Yang X."/>
            <person name="Kozik A."/>
            <person name="Arikit S."/>
            <person name="Song C."/>
            <person name="Xia L."/>
            <person name="Froenicke L."/>
            <person name="Lavelle D.O."/>
            <person name="Truco M.J."/>
            <person name="Xia R."/>
            <person name="Zhu S."/>
            <person name="Xu C."/>
            <person name="Xu H."/>
            <person name="Xu X."/>
            <person name="Cox K."/>
            <person name="Korf I."/>
            <person name="Meyers B.C."/>
            <person name="Michelmore R.W."/>
        </authorList>
    </citation>
    <scope>NUCLEOTIDE SEQUENCE [LARGE SCALE GENOMIC DNA]</scope>
    <source>
        <strain evidence="2">cv. Salinas</strain>
        <tissue evidence="1">Seedlings</tissue>
    </source>
</reference>
<dbReference type="SUPFAM" id="SSF56672">
    <property type="entry name" value="DNA/RNA polymerases"/>
    <property type="match status" value="1"/>
</dbReference>
<name>A0A9R1WW61_LACSA</name>
<dbReference type="AlphaFoldDB" id="A0A9R1WW61"/>
<dbReference type="Gene3D" id="3.30.70.270">
    <property type="match status" value="1"/>
</dbReference>
<dbReference type="EMBL" id="NBSK02000008">
    <property type="protein sequence ID" value="KAJ0189891.1"/>
    <property type="molecule type" value="Genomic_DNA"/>
</dbReference>
<evidence type="ECO:0000313" key="2">
    <source>
        <dbReference type="Proteomes" id="UP000235145"/>
    </source>
</evidence>
<evidence type="ECO:0008006" key="3">
    <source>
        <dbReference type="Google" id="ProtNLM"/>
    </source>
</evidence>
<comment type="caution">
    <text evidence="1">The sequence shown here is derived from an EMBL/GenBank/DDBJ whole genome shotgun (WGS) entry which is preliminary data.</text>
</comment>
<dbReference type="InterPro" id="IPR043502">
    <property type="entry name" value="DNA/RNA_pol_sf"/>
</dbReference>
<proteinExistence type="predicted"/>
<protein>
    <recommendedName>
        <fullName evidence="3">Reverse transcriptase/retrotransposon-derived protein RNase H-like domain-containing protein</fullName>
    </recommendedName>
</protein>
<gene>
    <name evidence="1" type="ORF">LSAT_V11C800396740</name>
</gene>
<organism evidence="1 2">
    <name type="scientific">Lactuca sativa</name>
    <name type="common">Garden lettuce</name>
    <dbReference type="NCBI Taxonomy" id="4236"/>
    <lineage>
        <taxon>Eukaryota</taxon>
        <taxon>Viridiplantae</taxon>
        <taxon>Streptophyta</taxon>
        <taxon>Embryophyta</taxon>
        <taxon>Tracheophyta</taxon>
        <taxon>Spermatophyta</taxon>
        <taxon>Magnoliopsida</taxon>
        <taxon>eudicotyledons</taxon>
        <taxon>Gunneridae</taxon>
        <taxon>Pentapetalae</taxon>
        <taxon>asterids</taxon>
        <taxon>campanulids</taxon>
        <taxon>Asterales</taxon>
        <taxon>Asteraceae</taxon>
        <taxon>Cichorioideae</taxon>
        <taxon>Cichorieae</taxon>
        <taxon>Lactucinae</taxon>
        <taxon>Lactuca</taxon>
    </lineage>
</organism>
<dbReference type="InterPro" id="IPR043128">
    <property type="entry name" value="Rev_trsase/Diguanyl_cyclase"/>
</dbReference>